<keyword evidence="2 14" id="KW-0547">Nucleotide-binding</keyword>
<keyword evidence="7 14" id="KW-0067">ATP-binding</keyword>
<dbReference type="GO" id="GO:0003677">
    <property type="term" value="F:DNA binding"/>
    <property type="evidence" value="ECO:0007669"/>
    <property type="project" value="UniProtKB-KW"/>
</dbReference>
<dbReference type="PANTHER" id="PTHR11070">
    <property type="entry name" value="UVRD / RECB / PCRA DNA HELICASE FAMILY MEMBER"/>
    <property type="match status" value="1"/>
</dbReference>
<evidence type="ECO:0000256" key="6">
    <source>
        <dbReference type="ARBA" id="ARBA00022839"/>
    </source>
</evidence>
<feature type="domain" description="UvrD-like helicase C-terminal" evidence="17">
    <location>
        <begin position="344"/>
        <end position="668"/>
    </location>
</feature>
<dbReference type="EMBL" id="JAMRYM010000040">
    <property type="protein sequence ID" value="MCM6762864.1"/>
    <property type="molecule type" value="Genomic_DNA"/>
</dbReference>
<dbReference type="PANTHER" id="PTHR11070:SF55">
    <property type="entry name" value="DNA 3'-5' HELICASE"/>
    <property type="match status" value="1"/>
</dbReference>
<proteinExistence type="predicted"/>
<dbReference type="InterPro" id="IPR027417">
    <property type="entry name" value="P-loop_NTPase"/>
</dbReference>
<dbReference type="Gene3D" id="1.10.486.10">
    <property type="entry name" value="PCRA, domain 4"/>
    <property type="match status" value="1"/>
</dbReference>
<comment type="catalytic activity">
    <reaction evidence="11">
        <text>Couples ATP hydrolysis with the unwinding of duplex DNA by translocating in the 3'-5' direction.</text>
        <dbReference type="EC" id="5.6.2.4"/>
    </reaction>
</comment>
<organism evidence="18 19">
    <name type="scientific">Rathayibacter rubneri</name>
    <dbReference type="NCBI Taxonomy" id="2950106"/>
    <lineage>
        <taxon>Bacteria</taxon>
        <taxon>Bacillati</taxon>
        <taxon>Actinomycetota</taxon>
        <taxon>Actinomycetes</taxon>
        <taxon>Micrococcales</taxon>
        <taxon>Microbacteriaceae</taxon>
        <taxon>Rathayibacter</taxon>
    </lineage>
</organism>
<dbReference type="GO" id="GO:0033202">
    <property type="term" value="C:DNA helicase complex"/>
    <property type="evidence" value="ECO:0007669"/>
    <property type="project" value="TreeGrafter"/>
</dbReference>
<dbReference type="SUPFAM" id="SSF52980">
    <property type="entry name" value="Restriction endonuclease-like"/>
    <property type="match status" value="1"/>
</dbReference>
<dbReference type="InterPro" id="IPR038726">
    <property type="entry name" value="PDDEXK_AddAB-type"/>
</dbReference>
<keyword evidence="10" id="KW-0413">Isomerase</keyword>
<keyword evidence="6" id="KW-0269">Exonuclease</keyword>
<gene>
    <name evidence="18" type="ORF">NB037_10595</name>
</gene>
<dbReference type="Gene3D" id="3.90.320.10">
    <property type="match status" value="1"/>
</dbReference>
<evidence type="ECO:0000313" key="19">
    <source>
        <dbReference type="Proteomes" id="UP001155240"/>
    </source>
</evidence>
<evidence type="ECO:0000259" key="17">
    <source>
        <dbReference type="PROSITE" id="PS51217"/>
    </source>
</evidence>
<comment type="caution">
    <text evidence="18">The sequence shown here is derived from an EMBL/GenBank/DDBJ whole genome shotgun (WGS) entry which is preliminary data.</text>
</comment>
<keyword evidence="9" id="KW-0234">DNA repair</keyword>
<feature type="binding site" evidence="14">
    <location>
        <begin position="35"/>
        <end position="42"/>
    </location>
    <ligand>
        <name>ATP</name>
        <dbReference type="ChEBI" id="CHEBI:30616"/>
    </ligand>
</feature>
<dbReference type="Pfam" id="PF00580">
    <property type="entry name" value="UvrD-helicase"/>
    <property type="match status" value="1"/>
</dbReference>
<dbReference type="RefSeq" id="WP_251945620.1">
    <property type="nucleotide sequence ID" value="NZ_JAMRYM010000040.1"/>
</dbReference>
<dbReference type="InterPro" id="IPR011604">
    <property type="entry name" value="PDDEXK-like_dom_sf"/>
</dbReference>
<evidence type="ECO:0000256" key="9">
    <source>
        <dbReference type="ARBA" id="ARBA00023204"/>
    </source>
</evidence>
<feature type="domain" description="UvrD-like helicase ATP-binding" evidence="16">
    <location>
        <begin position="14"/>
        <end position="343"/>
    </location>
</feature>
<dbReference type="GO" id="GO:0005524">
    <property type="term" value="F:ATP binding"/>
    <property type="evidence" value="ECO:0007669"/>
    <property type="project" value="UniProtKB-UniRule"/>
</dbReference>
<sequence length="1070" mass="116761">MIDALTIAEKLDLRPPTAEQRAVIEAPLSPALVVAGAGSGKTETMANRVLWLLANGMAAPSEVLGLTFTRKAAAELGERIGRRIDQLGAAGLLPLADGRTEPDPFDAPTVSTYNAFANTIFRDNAALIGREGDATVLSEASAWHLARGVVADTADPRILEVEASIDRLTDLVVSLAHDLADNLADPAEVAAFAEDFVRIRGLPRGSKGSGAYRDVEKAVQAVGALPVLTALAERFQEAKAERGFVEFSDQVALALRITERVPKLIDEHRARYRVVLLDEYQDTSVLQTRLLSRLFAEQGVMAVGDPHQSIYGWRGASAEGLGRFGVDFGSAARFSLSTSWRNGHGVLAAANAVVEPLAAGSAVPVDRLAAGPAASGHPVELTFPETIEEEADDIARWFAGRLAESPEPPSAAALFRVRAHMDRFAAALAKHGVRYHILGIGGLLRQPEIADLVAALTVVEDPAAGSELVRLLAGARWRIGVRDLRALRDLASWLASRDHAHRLLPEEVRERMRASVTEGEGGSIIEALDFIASRRPGEDGRIDHSALSAFSETGLARLHDAGTLFARLRARAGLDLLDFTTLVEQELGLDIEVEANESRSDGRANLEAFRDAVSGYLQTDDRGAGTGSSLRGFLRWLVLADKRDGLAPRPEDPEPGTVQLLTIHGSKGLEWDLVAVPRMVDGELPGTPVEGFRGWVRLGAMPYAFRGDAAELPDLDWRGCETQKDVVDAIGDFGAVLRERNEAEERRLAYVAVTRARHHLLLSGSWWAGQSKPRGPGVFLRDLAEAGTIPELPVEPANPENPLDRAPRTFRWPHDPLGSRGERVRAAAGRVRLAEPALLGARGEDVRLLLAERAVRLAGGERVELPVRIPASRFKDVVSAPEEVAAQLRRPMPERPYRQTRLGTTFHSWVENRFGIQGEAEAVDTFPDEFDDLGESTEERDRLAALVETFERSEWADRRPEAVEIEIHLQLAEHVVVCKIDAVYPDGDGFQIVDWKTGRAPEDAADLELKQFQLALYRLAFAKWKGVPLERIDAVFYFVADDLVLRPERFYSERELSESLSSALGARPRP</sequence>
<evidence type="ECO:0000256" key="12">
    <source>
        <dbReference type="ARBA" id="ARBA00034808"/>
    </source>
</evidence>
<evidence type="ECO:0000256" key="4">
    <source>
        <dbReference type="ARBA" id="ARBA00022801"/>
    </source>
</evidence>
<protein>
    <recommendedName>
        <fullName evidence="12">DNA 3'-5' helicase</fullName>
        <ecNumber evidence="12">5.6.2.4</ecNumber>
    </recommendedName>
</protein>
<dbReference type="Gene3D" id="3.40.50.300">
    <property type="entry name" value="P-loop containing nucleotide triphosphate hydrolases"/>
    <property type="match status" value="4"/>
</dbReference>
<evidence type="ECO:0000256" key="7">
    <source>
        <dbReference type="ARBA" id="ARBA00022840"/>
    </source>
</evidence>
<dbReference type="Pfam" id="PF12705">
    <property type="entry name" value="PDDEXK_1"/>
    <property type="match status" value="1"/>
</dbReference>
<name>A0A9X2DY84_9MICO</name>
<evidence type="ECO:0000256" key="11">
    <source>
        <dbReference type="ARBA" id="ARBA00034617"/>
    </source>
</evidence>
<evidence type="ECO:0000256" key="10">
    <source>
        <dbReference type="ARBA" id="ARBA00023235"/>
    </source>
</evidence>
<dbReference type="GO" id="GO:0005829">
    <property type="term" value="C:cytosol"/>
    <property type="evidence" value="ECO:0007669"/>
    <property type="project" value="TreeGrafter"/>
</dbReference>
<comment type="catalytic activity">
    <reaction evidence="13">
        <text>ATP + H2O = ADP + phosphate + H(+)</text>
        <dbReference type="Rhea" id="RHEA:13065"/>
        <dbReference type="ChEBI" id="CHEBI:15377"/>
        <dbReference type="ChEBI" id="CHEBI:15378"/>
        <dbReference type="ChEBI" id="CHEBI:30616"/>
        <dbReference type="ChEBI" id="CHEBI:43474"/>
        <dbReference type="ChEBI" id="CHEBI:456216"/>
        <dbReference type="EC" id="5.6.2.4"/>
    </reaction>
</comment>
<reference evidence="18" key="1">
    <citation type="submission" date="2022-06" db="EMBL/GenBank/DDBJ databases">
        <title>Whole genome shotgun sequencing (WGS) of Rathayibacter sp. ZW T2_19, isolated from stored onions (Allium cepa).</title>
        <authorList>
            <person name="Stoll D.A."/>
            <person name="Huch M."/>
        </authorList>
    </citation>
    <scope>NUCLEOTIDE SEQUENCE</scope>
    <source>
        <strain evidence="18">ZW T2_19</strain>
    </source>
</reference>
<evidence type="ECO:0000313" key="18">
    <source>
        <dbReference type="EMBL" id="MCM6762864.1"/>
    </source>
</evidence>
<dbReference type="InterPro" id="IPR014017">
    <property type="entry name" value="DNA_helicase_UvrD-like_C"/>
</dbReference>
<dbReference type="Pfam" id="PF13361">
    <property type="entry name" value="UvrD_C"/>
    <property type="match status" value="1"/>
</dbReference>
<keyword evidence="1" id="KW-0540">Nuclease</keyword>
<dbReference type="InterPro" id="IPR014016">
    <property type="entry name" value="UvrD-like_ATP-bd"/>
</dbReference>
<dbReference type="EC" id="5.6.2.4" evidence="12"/>
<dbReference type="InterPro" id="IPR011335">
    <property type="entry name" value="Restrct_endonuc-II-like"/>
</dbReference>
<evidence type="ECO:0000256" key="2">
    <source>
        <dbReference type="ARBA" id="ARBA00022741"/>
    </source>
</evidence>
<dbReference type="SUPFAM" id="SSF52540">
    <property type="entry name" value="P-loop containing nucleoside triphosphate hydrolases"/>
    <property type="match status" value="1"/>
</dbReference>
<evidence type="ECO:0000256" key="5">
    <source>
        <dbReference type="ARBA" id="ARBA00022806"/>
    </source>
</evidence>
<evidence type="ECO:0000259" key="16">
    <source>
        <dbReference type="PROSITE" id="PS51198"/>
    </source>
</evidence>
<evidence type="ECO:0000256" key="3">
    <source>
        <dbReference type="ARBA" id="ARBA00022763"/>
    </source>
</evidence>
<evidence type="ECO:0000256" key="15">
    <source>
        <dbReference type="SAM" id="MobiDB-lite"/>
    </source>
</evidence>
<keyword evidence="19" id="KW-1185">Reference proteome</keyword>
<dbReference type="AlphaFoldDB" id="A0A9X2DY84"/>
<evidence type="ECO:0000256" key="13">
    <source>
        <dbReference type="ARBA" id="ARBA00048988"/>
    </source>
</evidence>
<evidence type="ECO:0000256" key="14">
    <source>
        <dbReference type="PROSITE-ProRule" id="PRU00560"/>
    </source>
</evidence>
<dbReference type="CDD" id="cd17932">
    <property type="entry name" value="DEXQc_UvrD"/>
    <property type="match status" value="1"/>
</dbReference>
<evidence type="ECO:0000256" key="1">
    <source>
        <dbReference type="ARBA" id="ARBA00022722"/>
    </source>
</evidence>
<dbReference type="GO" id="GO:0000725">
    <property type="term" value="P:recombinational repair"/>
    <property type="evidence" value="ECO:0007669"/>
    <property type="project" value="TreeGrafter"/>
</dbReference>
<dbReference type="GO" id="GO:0043138">
    <property type="term" value="F:3'-5' DNA helicase activity"/>
    <property type="evidence" value="ECO:0007669"/>
    <property type="project" value="UniProtKB-EC"/>
</dbReference>
<dbReference type="Proteomes" id="UP001155240">
    <property type="component" value="Unassembled WGS sequence"/>
</dbReference>
<dbReference type="GO" id="GO:0004527">
    <property type="term" value="F:exonuclease activity"/>
    <property type="evidence" value="ECO:0007669"/>
    <property type="project" value="UniProtKB-KW"/>
</dbReference>
<accession>A0A9X2DY84</accession>
<keyword evidence="8" id="KW-0238">DNA-binding</keyword>
<keyword evidence="3" id="KW-0227">DNA damage</keyword>
<dbReference type="InterPro" id="IPR000212">
    <property type="entry name" value="DNA_helicase_UvrD/REP"/>
</dbReference>
<keyword evidence="5 14" id="KW-0347">Helicase</keyword>
<keyword evidence="4 14" id="KW-0378">Hydrolase</keyword>
<dbReference type="PROSITE" id="PS51198">
    <property type="entry name" value="UVRD_HELICASE_ATP_BIND"/>
    <property type="match status" value="1"/>
</dbReference>
<dbReference type="PROSITE" id="PS51217">
    <property type="entry name" value="UVRD_HELICASE_CTER"/>
    <property type="match status" value="1"/>
</dbReference>
<feature type="region of interest" description="Disordered" evidence="15">
    <location>
        <begin position="791"/>
        <end position="817"/>
    </location>
</feature>
<evidence type="ECO:0000256" key="8">
    <source>
        <dbReference type="ARBA" id="ARBA00023125"/>
    </source>
</evidence>